<dbReference type="Gene3D" id="3.10.450.50">
    <property type="match status" value="1"/>
</dbReference>
<keyword evidence="2" id="KW-1185">Reference proteome</keyword>
<organism evidence="1 2">
    <name type="scientific">Nocardia colli</name>
    <dbReference type="NCBI Taxonomy" id="2545717"/>
    <lineage>
        <taxon>Bacteria</taxon>
        <taxon>Bacillati</taxon>
        <taxon>Actinomycetota</taxon>
        <taxon>Actinomycetes</taxon>
        <taxon>Mycobacteriales</taxon>
        <taxon>Nocardiaceae</taxon>
        <taxon>Nocardia</taxon>
    </lineage>
</organism>
<dbReference type="SUPFAM" id="SSF54427">
    <property type="entry name" value="NTF2-like"/>
    <property type="match status" value="1"/>
</dbReference>
<dbReference type="InterPro" id="IPR032710">
    <property type="entry name" value="NTF2-like_dom_sf"/>
</dbReference>
<dbReference type="Proteomes" id="UP000323876">
    <property type="component" value="Unassembled WGS sequence"/>
</dbReference>
<accession>A0A5N0EEM7</accession>
<dbReference type="RefSeq" id="WP_150404450.1">
    <property type="nucleotide sequence ID" value="NZ_VXLC01000014.1"/>
</dbReference>
<comment type="caution">
    <text evidence="1">The sequence shown here is derived from an EMBL/GenBank/DDBJ whole genome shotgun (WGS) entry which is preliminary data.</text>
</comment>
<evidence type="ECO:0000313" key="1">
    <source>
        <dbReference type="EMBL" id="KAA8885871.1"/>
    </source>
</evidence>
<dbReference type="OrthoDB" id="4547838at2"/>
<sequence length="252" mass="27388">MFTHDSAVADNTSSHDTATVQDFIRRYDDTISAADFDTLPSFFDEQVLVITPTSSRCVTRAEFVAAAKARAHEMDSSFRIESTEQANAEPLARESYSSLRTDLVEQVDLEPPAHRVDSLSHAESIERVGIESSSGSGDSTPSAGLVEQVEFGPAAHGADSLSCAESIERVGIESPAGRGDSAPRTALVEQATVPLGGHCWLTSAHWRLRLGDRTLDLYSDFVVRRTDNDLRIAAYLPRQDLPQLLREAAGQV</sequence>
<protein>
    <submittedName>
        <fullName evidence="1">Uncharacterized protein</fullName>
    </submittedName>
</protein>
<gene>
    <name evidence="1" type="ORF">F3087_24870</name>
</gene>
<dbReference type="EMBL" id="VXLC01000014">
    <property type="protein sequence ID" value="KAA8885871.1"/>
    <property type="molecule type" value="Genomic_DNA"/>
</dbReference>
<reference evidence="1 2" key="1">
    <citation type="submission" date="2019-09" db="EMBL/GenBank/DDBJ databases">
        <authorList>
            <person name="Wang X."/>
        </authorList>
    </citation>
    <scope>NUCLEOTIDE SEQUENCE [LARGE SCALE GENOMIC DNA]</scope>
    <source>
        <strain evidence="1 2">CICC 11023</strain>
    </source>
</reference>
<dbReference type="AlphaFoldDB" id="A0A5N0EEM7"/>
<name>A0A5N0EEM7_9NOCA</name>
<evidence type="ECO:0000313" key="2">
    <source>
        <dbReference type="Proteomes" id="UP000323876"/>
    </source>
</evidence>
<proteinExistence type="predicted"/>